<dbReference type="InterPro" id="IPR050159">
    <property type="entry name" value="Kazal-type_SerProtInhib"/>
</dbReference>
<dbReference type="InterPro" id="IPR002350">
    <property type="entry name" value="Kazal_dom"/>
</dbReference>
<evidence type="ECO:0000313" key="7">
    <source>
        <dbReference type="Proteomes" id="UP000694417"/>
    </source>
</evidence>
<dbReference type="SUPFAM" id="SSF100895">
    <property type="entry name" value="Kazal-type serine protease inhibitors"/>
    <property type="match status" value="2"/>
</dbReference>
<dbReference type="SMART" id="SM00280">
    <property type="entry name" value="KAZAL"/>
    <property type="match status" value="1"/>
</dbReference>
<feature type="chain" id="PRO_5034531441" description="Kazal-like domain-containing protein" evidence="4">
    <location>
        <begin position="24"/>
        <end position="199"/>
    </location>
</feature>
<sequence>FFSFTGLHSLNFGFCIFIPDAASEDETCSGFQDLMKNGKLFCSQDKKLFQSPQGKLLFNKCVTCKMILEKEAKSQKRTGRLVKATAPTELNCSDFQKGEKDGDFICTADDAAVCGTDGKTYRNRCELCAENQKTSSQVGIKGEGKCESSNPEQVRTGVRVGESHGWVGGDLIEKVGAVLFLFGACLQGSKVILQCLSPG</sequence>
<evidence type="ECO:0000259" key="5">
    <source>
        <dbReference type="PROSITE" id="PS51465"/>
    </source>
</evidence>
<accession>A0A8D2KIV2</accession>
<keyword evidence="4" id="KW-0732">Signal</keyword>
<reference evidence="6" key="1">
    <citation type="submission" date="2025-08" db="UniProtKB">
        <authorList>
            <consortium name="Ensembl"/>
        </authorList>
    </citation>
    <scope>IDENTIFICATION</scope>
</reference>
<evidence type="ECO:0000256" key="4">
    <source>
        <dbReference type="SAM" id="SignalP"/>
    </source>
</evidence>
<evidence type="ECO:0000256" key="3">
    <source>
        <dbReference type="ARBA" id="ARBA00023157"/>
    </source>
</evidence>
<dbReference type="PANTHER" id="PTHR47499:SF1">
    <property type="entry name" value="SERINE PROTEASE INHIBITOR KAZAL-TYPE 7"/>
    <property type="match status" value="1"/>
</dbReference>
<dbReference type="Proteomes" id="UP000694417">
    <property type="component" value="Unplaced"/>
</dbReference>
<dbReference type="FunFam" id="3.30.60.30:FF:000033">
    <property type="entry name" value="Serine peptidase inhibitor, Kazal type 5"/>
    <property type="match status" value="1"/>
</dbReference>
<keyword evidence="2" id="KW-0964">Secreted</keyword>
<protein>
    <recommendedName>
        <fullName evidence="5">Kazal-like domain-containing protein</fullName>
    </recommendedName>
</protein>
<evidence type="ECO:0000313" key="6">
    <source>
        <dbReference type="Ensembl" id="ENSUPAP00010016299.1"/>
    </source>
</evidence>
<comment type="subcellular location">
    <subcellularLocation>
        <location evidence="1">Secreted</location>
    </subcellularLocation>
</comment>
<organism evidence="6 7">
    <name type="scientific">Urocitellus parryii</name>
    <name type="common">Arctic ground squirrel</name>
    <name type="synonym">Spermophilus parryii</name>
    <dbReference type="NCBI Taxonomy" id="9999"/>
    <lineage>
        <taxon>Eukaryota</taxon>
        <taxon>Metazoa</taxon>
        <taxon>Chordata</taxon>
        <taxon>Craniata</taxon>
        <taxon>Vertebrata</taxon>
        <taxon>Euteleostomi</taxon>
        <taxon>Mammalia</taxon>
        <taxon>Eutheria</taxon>
        <taxon>Euarchontoglires</taxon>
        <taxon>Glires</taxon>
        <taxon>Rodentia</taxon>
        <taxon>Sciuromorpha</taxon>
        <taxon>Sciuridae</taxon>
        <taxon>Xerinae</taxon>
        <taxon>Marmotini</taxon>
        <taxon>Urocitellus</taxon>
    </lineage>
</organism>
<dbReference type="PANTHER" id="PTHR47499">
    <property type="entry name" value="SERINE PROTEASE INHIBITOR KAZAL-TYPE 7 SPINK7"/>
    <property type="match status" value="1"/>
</dbReference>
<dbReference type="PROSITE" id="PS51465">
    <property type="entry name" value="KAZAL_2"/>
    <property type="match status" value="1"/>
</dbReference>
<dbReference type="Ensembl" id="ENSUPAT00010018589.1">
    <property type="protein sequence ID" value="ENSUPAP00010016299.1"/>
    <property type="gene ID" value="ENSUPAG00010013005.1"/>
</dbReference>
<dbReference type="PROSITE" id="PS00282">
    <property type="entry name" value="KAZAL_1"/>
    <property type="match status" value="1"/>
</dbReference>
<reference evidence="6" key="2">
    <citation type="submission" date="2025-09" db="UniProtKB">
        <authorList>
            <consortium name="Ensembl"/>
        </authorList>
    </citation>
    <scope>IDENTIFICATION</scope>
</reference>
<dbReference type="Pfam" id="PF00050">
    <property type="entry name" value="Kazal_1"/>
    <property type="match status" value="1"/>
</dbReference>
<feature type="signal peptide" evidence="4">
    <location>
        <begin position="1"/>
        <end position="23"/>
    </location>
</feature>
<name>A0A8D2KIV2_UROPR</name>
<evidence type="ECO:0000256" key="2">
    <source>
        <dbReference type="ARBA" id="ARBA00022525"/>
    </source>
</evidence>
<keyword evidence="7" id="KW-1185">Reference proteome</keyword>
<keyword evidence="3" id="KW-1015">Disulfide bond</keyword>
<dbReference type="InterPro" id="IPR036058">
    <property type="entry name" value="Kazal_dom_sf"/>
</dbReference>
<dbReference type="Gene3D" id="3.30.60.30">
    <property type="match status" value="2"/>
</dbReference>
<dbReference type="GeneTree" id="ENSGT00510000048608"/>
<dbReference type="AlphaFoldDB" id="A0A8D2KIV2"/>
<evidence type="ECO:0000256" key="1">
    <source>
        <dbReference type="ARBA" id="ARBA00004613"/>
    </source>
</evidence>
<dbReference type="GO" id="GO:0005576">
    <property type="term" value="C:extracellular region"/>
    <property type="evidence" value="ECO:0007669"/>
    <property type="project" value="UniProtKB-SubCell"/>
</dbReference>
<proteinExistence type="predicted"/>
<feature type="domain" description="Kazal-like" evidence="5">
    <location>
        <begin position="86"/>
        <end position="148"/>
    </location>
</feature>